<dbReference type="SUPFAM" id="SSF52151">
    <property type="entry name" value="FabD/lysophospholipase-like"/>
    <property type="match status" value="1"/>
</dbReference>
<dbReference type="Gene3D" id="1.10.1200.10">
    <property type="entry name" value="ACP-like"/>
    <property type="match status" value="1"/>
</dbReference>
<dbReference type="PROSITE" id="PS52004">
    <property type="entry name" value="KS3_2"/>
    <property type="match status" value="1"/>
</dbReference>
<dbReference type="SUPFAM" id="SSF53901">
    <property type="entry name" value="Thiolase-like"/>
    <property type="match status" value="1"/>
</dbReference>
<dbReference type="GO" id="GO:0044550">
    <property type="term" value="P:secondary metabolite biosynthetic process"/>
    <property type="evidence" value="ECO:0007669"/>
    <property type="project" value="TreeGrafter"/>
</dbReference>
<dbReference type="GO" id="GO:0004315">
    <property type="term" value="F:3-oxoacyl-[acyl-carrier-protein] synthase activity"/>
    <property type="evidence" value="ECO:0007669"/>
    <property type="project" value="InterPro"/>
</dbReference>
<dbReference type="InterPro" id="IPR006162">
    <property type="entry name" value="Ppantetheine_attach_site"/>
</dbReference>
<evidence type="ECO:0000256" key="2">
    <source>
        <dbReference type="ARBA" id="ARBA00022450"/>
    </source>
</evidence>
<dbReference type="SUPFAM" id="SSF51735">
    <property type="entry name" value="NAD(P)-binding Rossmann-fold domains"/>
    <property type="match status" value="1"/>
</dbReference>
<dbReference type="InterPro" id="IPR020806">
    <property type="entry name" value="PKS_PP-bd"/>
</dbReference>
<dbReference type="InterPro" id="IPR016035">
    <property type="entry name" value="Acyl_Trfase/lysoPLipase"/>
</dbReference>
<keyword evidence="12" id="KW-1185">Reference proteome</keyword>
<feature type="domain" description="Ketosynthase family 3 (KS3)" evidence="9">
    <location>
        <begin position="394"/>
        <end position="818"/>
    </location>
</feature>
<dbReference type="InterPro" id="IPR018201">
    <property type="entry name" value="Ketoacyl_synth_AS"/>
</dbReference>
<dbReference type="SMART" id="SM00825">
    <property type="entry name" value="PKS_KS"/>
    <property type="match status" value="1"/>
</dbReference>
<protein>
    <submittedName>
        <fullName evidence="11">Uncharacterized protein</fullName>
    </submittedName>
</protein>
<dbReference type="InterPro" id="IPR050091">
    <property type="entry name" value="PKS_NRPS_Biosynth_Enz"/>
</dbReference>
<dbReference type="GeneID" id="63729190"/>
<dbReference type="Gene3D" id="3.40.50.720">
    <property type="entry name" value="NAD(P)-binding Rossmann-like Domain"/>
    <property type="match status" value="1"/>
</dbReference>
<dbReference type="PROSITE" id="PS52019">
    <property type="entry name" value="PKS_MFAS_DH"/>
    <property type="match status" value="1"/>
</dbReference>
<dbReference type="RefSeq" id="XP_040673550.1">
    <property type="nucleotide sequence ID" value="XM_040813679.1"/>
</dbReference>
<feature type="region of interest" description="N-terminal hotdog fold" evidence="6">
    <location>
        <begin position="1312"/>
        <end position="1440"/>
    </location>
</feature>
<dbReference type="CDD" id="cd00833">
    <property type="entry name" value="PKS"/>
    <property type="match status" value="1"/>
</dbReference>
<dbReference type="InterPro" id="IPR049900">
    <property type="entry name" value="PKS_mFAS_DH"/>
</dbReference>
<feature type="domain" description="Carrier" evidence="8">
    <location>
        <begin position="1681"/>
        <end position="1755"/>
    </location>
</feature>
<dbReference type="GO" id="GO:0004312">
    <property type="term" value="F:fatty acid synthase activity"/>
    <property type="evidence" value="ECO:0007669"/>
    <property type="project" value="TreeGrafter"/>
</dbReference>
<reference evidence="12" key="1">
    <citation type="journal article" date="2017" name="Genome Biol.">
        <title>Comparative genomics reveals high biological diversity and specific adaptations in the industrially and medically important fungal genus Aspergillus.</title>
        <authorList>
            <person name="de Vries R.P."/>
            <person name="Riley R."/>
            <person name="Wiebenga A."/>
            <person name="Aguilar-Osorio G."/>
            <person name="Amillis S."/>
            <person name="Uchima C.A."/>
            <person name="Anderluh G."/>
            <person name="Asadollahi M."/>
            <person name="Askin M."/>
            <person name="Barry K."/>
            <person name="Battaglia E."/>
            <person name="Bayram O."/>
            <person name="Benocci T."/>
            <person name="Braus-Stromeyer S.A."/>
            <person name="Caldana C."/>
            <person name="Canovas D."/>
            <person name="Cerqueira G.C."/>
            <person name="Chen F."/>
            <person name="Chen W."/>
            <person name="Choi C."/>
            <person name="Clum A."/>
            <person name="Dos Santos R.A."/>
            <person name="Damasio A.R."/>
            <person name="Diallinas G."/>
            <person name="Emri T."/>
            <person name="Fekete E."/>
            <person name="Flipphi M."/>
            <person name="Freyberg S."/>
            <person name="Gallo A."/>
            <person name="Gournas C."/>
            <person name="Habgood R."/>
            <person name="Hainaut M."/>
            <person name="Harispe M.L."/>
            <person name="Henrissat B."/>
            <person name="Hilden K.S."/>
            <person name="Hope R."/>
            <person name="Hossain A."/>
            <person name="Karabika E."/>
            <person name="Karaffa L."/>
            <person name="Karanyi Z."/>
            <person name="Krasevec N."/>
            <person name="Kuo A."/>
            <person name="Kusch H."/>
            <person name="LaButti K."/>
            <person name="Lagendijk E.L."/>
            <person name="Lapidus A."/>
            <person name="Levasseur A."/>
            <person name="Lindquist E."/>
            <person name="Lipzen A."/>
            <person name="Logrieco A.F."/>
            <person name="MacCabe A."/>
            <person name="Maekelae M.R."/>
            <person name="Malavazi I."/>
            <person name="Melin P."/>
            <person name="Meyer V."/>
            <person name="Mielnichuk N."/>
            <person name="Miskei M."/>
            <person name="Molnar A.P."/>
            <person name="Mule G."/>
            <person name="Ngan C.Y."/>
            <person name="Orejas M."/>
            <person name="Orosz E."/>
            <person name="Ouedraogo J.P."/>
            <person name="Overkamp K.M."/>
            <person name="Park H.-S."/>
            <person name="Perrone G."/>
            <person name="Piumi F."/>
            <person name="Punt P.J."/>
            <person name="Ram A.F."/>
            <person name="Ramon A."/>
            <person name="Rauscher S."/>
            <person name="Record E."/>
            <person name="Riano-Pachon D.M."/>
            <person name="Robert V."/>
            <person name="Roehrig J."/>
            <person name="Ruller R."/>
            <person name="Salamov A."/>
            <person name="Salih N.S."/>
            <person name="Samson R.A."/>
            <person name="Sandor E."/>
            <person name="Sanguinetti M."/>
            <person name="Schuetze T."/>
            <person name="Sepcic K."/>
            <person name="Shelest E."/>
            <person name="Sherlock G."/>
            <person name="Sophianopoulou V."/>
            <person name="Squina F.M."/>
            <person name="Sun H."/>
            <person name="Susca A."/>
            <person name="Todd R.B."/>
            <person name="Tsang A."/>
            <person name="Unkles S.E."/>
            <person name="van de Wiele N."/>
            <person name="van Rossen-Uffink D."/>
            <person name="Oliveira J.V."/>
            <person name="Vesth T.C."/>
            <person name="Visser J."/>
            <person name="Yu J.-H."/>
            <person name="Zhou M."/>
            <person name="Andersen M.R."/>
            <person name="Archer D.B."/>
            <person name="Baker S.E."/>
            <person name="Benoit I."/>
            <person name="Brakhage A.A."/>
            <person name="Braus G.H."/>
            <person name="Fischer R."/>
            <person name="Frisvad J.C."/>
            <person name="Goldman G.H."/>
            <person name="Houbraken J."/>
            <person name="Oakley B."/>
            <person name="Pocsi I."/>
            <person name="Scazzocchio C."/>
            <person name="Seiboth B."/>
            <person name="vanKuyk P.A."/>
            <person name="Wortman J."/>
            <person name="Dyer P.S."/>
            <person name="Grigoriev I.V."/>
        </authorList>
    </citation>
    <scope>NUCLEOTIDE SEQUENCE [LARGE SCALE GENOMIC DNA]</scope>
    <source>
        <strain evidence="12">CBS 583.65</strain>
    </source>
</reference>
<evidence type="ECO:0000259" key="10">
    <source>
        <dbReference type="PROSITE" id="PS52019"/>
    </source>
</evidence>
<dbReference type="InterPro" id="IPR032088">
    <property type="entry name" value="SAT"/>
</dbReference>
<dbReference type="SUPFAM" id="SSF55048">
    <property type="entry name" value="Probable ACP-binding domain of malonyl-CoA ACP transacylase"/>
    <property type="match status" value="1"/>
</dbReference>
<dbReference type="InterPro" id="IPR014043">
    <property type="entry name" value="Acyl_transferase_dom"/>
</dbReference>
<dbReference type="SMART" id="SM00827">
    <property type="entry name" value="PKS_AT"/>
    <property type="match status" value="1"/>
</dbReference>
<dbReference type="InterPro" id="IPR014030">
    <property type="entry name" value="Ketoacyl_synth_N"/>
</dbReference>
<dbReference type="Proteomes" id="UP000184073">
    <property type="component" value="Unassembled WGS sequence"/>
</dbReference>
<feature type="active site" description="Proton acceptor; for dehydratase activity" evidence="6">
    <location>
        <position position="1344"/>
    </location>
</feature>
<feature type="active site" description="Proton donor; for dehydratase activity" evidence="6">
    <location>
        <position position="1528"/>
    </location>
</feature>
<dbReference type="STRING" id="1036611.A0A1L9Q224"/>
<dbReference type="InterPro" id="IPR013120">
    <property type="entry name" value="FAR_NAD-bd"/>
</dbReference>
<evidence type="ECO:0000256" key="7">
    <source>
        <dbReference type="SAM" id="MobiDB-lite"/>
    </source>
</evidence>
<dbReference type="OrthoDB" id="329835at2759"/>
<gene>
    <name evidence="11" type="ORF">ASPVEDRAFT_47000</name>
</gene>
<dbReference type="EMBL" id="KV878138">
    <property type="protein sequence ID" value="OJJ07788.1"/>
    <property type="molecule type" value="Genomic_DNA"/>
</dbReference>
<feature type="domain" description="PKS/mFAS DH" evidence="10">
    <location>
        <begin position="1312"/>
        <end position="1624"/>
    </location>
</feature>
<dbReference type="InterPro" id="IPR042104">
    <property type="entry name" value="PKS_dehydratase_sf"/>
</dbReference>
<dbReference type="Pfam" id="PF00550">
    <property type="entry name" value="PP-binding"/>
    <property type="match status" value="1"/>
</dbReference>
<dbReference type="Pfam" id="PF07993">
    <property type="entry name" value="NAD_binding_4"/>
    <property type="match status" value="1"/>
</dbReference>
<dbReference type="Gene3D" id="3.10.129.110">
    <property type="entry name" value="Polyketide synthase dehydratase"/>
    <property type="match status" value="1"/>
</dbReference>
<dbReference type="InterPro" id="IPR001227">
    <property type="entry name" value="Ac_transferase_dom_sf"/>
</dbReference>
<dbReference type="VEuPathDB" id="FungiDB:ASPVEDRAFT_47000"/>
<feature type="region of interest" description="Disordered" evidence="7">
    <location>
        <begin position="1757"/>
        <end position="1788"/>
    </location>
</feature>
<dbReference type="InterPro" id="IPR016036">
    <property type="entry name" value="Malonyl_transacylase_ACP-bd"/>
</dbReference>
<dbReference type="Gene3D" id="3.40.366.10">
    <property type="entry name" value="Malonyl-Coenzyme A Acyl Carrier Protein, domain 2"/>
    <property type="match status" value="2"/>
</dbReference>
<feature type="region of interest" description="C-terminal hotdog fold" evidence="6">
    <location>
        <begin position="1470"/>
        <end position="1624"/>
    </location>
</feature>
<evidence type="ECO:0000256" key="5">
    <source>
        <dbReference type="ARBA" id="ARBA00023315"/>
    </source>
</evidence>
<dbReference type="SMART" id="SM00823">
    <property type="entry name" value="PKS_PP"/>
    <property type="match status" value="1"/>
</dbReference>
<dbReference type="InterPro" id="IPR014031">
    <property type="entry name" value="Ketoacyl_synth_C"/>
</dbReference>
<dbReference type="InterPro" id="IPR009081">
    <property type="entry name" value="PP-bd_ACP"/>
</dbReference>
<dbReference type="PANTHER" id="PTHR43775">
    <property type="entry name" value="FATTY ACID SYNTHASE"/>
    <property type="match status" value="1"/>
</dbReference>
<feature type="compositionally biased region" description="Polar residues" evidence="7">
    <location>
        <begin position="1758"/>
        <end position="1770"/>
    </location>
</feature>
<dbReference type="PANTHER" id="PTHR43775:SF14">
    <property type="entry name" value="ITERATIVE POLYKETIDE SYNTHASE AFOE-RELATED"/>
    <property type="match status" value="1"/>
</dbReference>
<keyword evidence="3" id="KW-0597">Phosphoprotein</keyword>
<evidence type="ECO:0000256" key="4">
    <source>
        <dbReference type="ARBA" id="ARBA00022679"/>
    </source>
</evidence>
<dbReference type="InterPro" id="IPR036736">
    <property type="entry name" value="ACP-like_sf"/>
</dbReference>
<dbReference type="InterPro" id="IPR036291">
    <property type="entry name" value="NAD(P)-bd_dom_sf"/>
</dbReference>
<evidence type="ECO:0000259" key="9">
    <source>
        <dbReference type="PROSITE" id="PS52004"/>
    </source>
</evidence>
<dbReference type="Pfam" id="PF00109">
    <property type="entry name" value="ketoacyl-synt"/>
    <property type="match status" value="1"/>
</dbReference>
<dbReference type="PROSITE" id="PS00012">
    <property type="entry name" value="PHOSPHOPANTETHEINE"/>
    <property type="match status" value="1"/>
</dbReference>
<dbReference type="Pfam" id="PF00698">
    <property type="entry name" value="Acyl_transf_1"/>
    <property type="match status" value="1"/>
</dbReference>
<dbReference type="Gene3D" id="3.30.70.3290">
    <property type="match status" value="1"/>
</dbReference>
<dbReference type="Pfam" id="PF16073">
    <property type="entry name" value="SAT"/>
    <property type="match status" value="1"/>
</dbReference>
<dbReference type="GO" id="GO:0006633">
    <property type="term" value="P:fatty acid biosynthetic process"/>
    <property type="evidence" value="ECO:0007669"/>
    <property type="project" value="InterPro"/>
</dbReference>
<dbReference type="PROSITE" id="PS50075">
    <property type="entry name" value="CARRIER"/>
    <property type="match status" value="1"/>
</dbReference>
<dbReference type="Pfam" id="PF02801">
    <property type="entry name" value="Ketoacyl-synt_C"/>
    <property type="match status" value="1"/>
</dbReference>
<dbReference type="InterPro" id="IPR016039">
    <property type="entry name" value="Thiolase-like"/>
</dbReference>
<dbReference type="GO" id="GO:0031177">
    <property type="term" value="F:phosphopantetheine binding"/>
    <property type="evidence" value="ECO:0007669"/>
    <property type="project" value="InterPro"/>
</dbReference>
<feature type="compositionally biased region" description="Low complexity" evidence="7">
    <location>
        <begin position="1659"/>
        <end position="1677"/>
    </location>
</feature>
<dbReference type="PROSITE" id="PS00606">
    <property type="entry name" value="KS3_1"/>
    <property type="match status" value="1"/>
</dbReference>
<comment type="pathway">
    <text evidence="1">Secondary metabolite biosynthesis.</text>
</comment>
<evidence type="ECO:0000256" key="1">
    <source>
        <dbReference type="ARBA" id="ARBA00005179"/>
    </source>
</evidence>
<dbReference type="SUPFAM" id="SSF47336">
    <property type="entry name" value="ACP-like"/>
    <property type="match status" value="1"/>
</dbReference>
<organism evidence="11 12">
    <name type="scientific">Aspergillus versicolor CBS 583.65</name>
    <dbReference type="NCBI Taxonomy" id="1036611"/>
    <lineage>
        <taxon>Eukaryota</taxon>
        <taxon>Fungi</taxon>
        <taxon>Dikarya</taxon>
        <taxon>Ascomycota</taxon>
        <taxon>Pezizomycotina</taxon>
        <taxon>Eurotiomycetes</taxon>
        <taxon>Eurotiomycetidae</taxon>
        <taxon>Eurotiales</taxon>
        <taxon>Aspergillaceae</taxon>
        <taxon>Aspergillus</taxon>
        <taxon>Aspergillus subgen. Nidulantes</taxon>
    </lineage>
</organism>
<sequence>MKPNTPATSLIFGGHIGPQTKNSLEAEVRKIVNGPNGGWILDTLAGMPRYWEAVTEKIPELASTMQGPRLLADLESWFRGSDSVDSLAPDTELPDLWLGILMVTIQLDQYWRYLESRFADKAVDDLQAELVKEDKVEAVGFCAGMIAAVAIASSHTRQEFEQYGAVALRTSALMAVLVGATEEWTKAKGKGRSVSLATAWRTRKQGEDLARIVSKLSPDAYISVILDDSRATVTVSERLAPKLARQLRAAGVTAIQLAIKGQLHSPTVERARLTEAVIELCQSMPELQYPDAAQLALPINQVSGHETGLVGMVLRSMLVTQLDWTTTASKLGLSKDELARVEFGLDRPLPPPVVRAFGAKLEYREIDVHDNKEPIHDAEPVVPTESVQAANQDDNVIAVVGMSLKVAGANDLDEFQQMLKTGQSQHQLITDDRITPNMMFRDKDPSRKWYGNFVRDPDAFDHRFFKKSPRESMAIDPQGRLSLEAAYQALEQSGYFNELGMASAAEQEKKKHVGVYVGLCSYEYDSNVHCHPPSAFTTTGELRSFIPGRVSHYFGWTGPSLTFDTACSSSTVALHNACRDLLSGEIPAALCGGVNVLTSLQWTQNLAAGSFISPTGQCKPFDSAADGYCRGDGIAYVFLKKLSTAVADGNTVLGTIRSTGVNQNLNTTPLFVPNVPSLSTLFNEVIRKADVDPREISLVECHGTGTPVGDPAEWQSIRNAVAGPRRDTVLPIGSAKGHVGHTEGASGLVSLIKVLLMMRGNFIPPQASFNSMNPGINAQPSDNMEVVTALRSWPGARKVALINNYGACGSNSSAIVSHSAHKPAKTPLSVQRLPFWISGLDARSIAAYSTALAPYLQSQDPETSLADVSFNMKWQSNPSLPQGMIFSCSSVDELQAKLAQAATATKDTAPSVGITPVKPERPVILCFGGQVSTFIGLDRAVYDGTAVFRHHLDTCNAAITSHGLTSIYPDIFSSEPYQDTIKLQTALFAAQYASAKTWMDCGIADKVVSVVGHSFGEITALCVAGVLSLEDTVKLIAGRARLVQTAWGADSGSMMAIEADEAVVQALLQESNAKSDGTAGIACYNGPRSFTVAGSTKAIDVFAATLPGKEVKSKRLNVTNAFHSALVERIVDRLGEVGKGVTFHDAVIPIERATEHGGDSAPDWTFVGSHMRQPVFFKHAVQRLAEKHPEAIFLEAGSNSTITVMASRALASPKSTHHFQPVSITNTNQGIDKLTGATVDLWKQGLRVSFWAHHRLQKDEYAQLLLPPYQFEKTRHWLELKPPVEQALKIAQVEDISKTQQETINPKSLDMWTFLGFQEKKKTKLARFRINTSSDKYQRLFATHFIAKTAPIAPATLEIDMAIETLFSLNPEWRRDGFSPVIRDMLSHSPMCADSTREYLLDLEPLDPEETEWQWTIHSTGASANDKHAEGRIAMLSPSDPAALQEFSRWERVVTYEQCQAVLALGPHDEGVEALQGRNIYRAFEEVVEFGPVYRGVKYIVGQAKGESAGIVHKQHSGDTWLDVPKADCYGQIAGMYVNLLTDIPASDMFVATGLELVMRAPKAHTVTEGRENGPDVWHVLARHARQGEKAFVTDVFVFDASTGALAEIILGLQYVRVPKAAMSKILARVTTDKSFVRSTASLPLPDRAQPVDRSQPRAAPKPAPKATKADVKTTPASGARNIANEVCNVVANVSGIDSSELSLDSEMADLGIDSLMAMEVAREMESTFHCTLDSTETMVATSIRDFASCVSNALAKSGSQDGDSTSTESDAVLSDSEDEDTVSDISTPDNVSVASKSHDLVSGPLVPAIQDADRGDVAAREAEALRLVEAYTAGWESPALNASCATTSDSGAVVIVTGASGSLGSHIVQALAERPDVARVVCINRAVKDTPPANRQDEALTSRGITLSPAARAKLQVYGTDTSKSQLGLSSQEYTWLIQHGTHIIHNAWPMSATRPLKAFEPQLQVMRNLLDLARDMAVGAEPRRVGFQFISSIGVTGFSDESPVPEKPMTMAATMPSGYNEAKWACERMLTDTLRQHPQLFQAMVTRPGQISGSTASGFWNPVEHFAFIMKSAHALKLFPDLQGVLHWLPVDKSANVMVDLLNIGSEDSGEVYPVYHVDNPVGQSWKEMVSVLAEALDIPSHGVIPFKEWIQRVRQSSLPPAQNPAAMGLGFLESHFQRMACGGIVLDAQHAQEHSRTMASQGPVSAEVVRSYVSSWKAMGFLH</sequence>
<dbReference type="InterPro" id="IPR020841">
    <property type="entry name" value="PKS_Beta-ketoAc_synthase_dom"/>
</dbReference>
<name>A0A1L9Q224_ASPVE</name>
<feature type="region of interest" description="Disordered" evidence="7">
    <location>
        <begin position="1641"/>
        <end position="1678"/>
    </location>
</feature>
<keyword evidence="2" id="KW-0596">Phosphopantetheine</keyword>
<accession>A0A1L9Q224</accession>
<evidence type="ECO:0000313" key="12">
    <source>
        <dbReference type="Proteomes" id="UP000184073"/>
    </source>
</evidence>
<evidence type="ECO:0000259" key="8">
    <source>
        <dbReference type="PROSITE" id="PS50075"/>
    </source>
</evidence>
<evidence type="ECO:0000313" key="11">
    <source>
        <dbReference type="EMBL" id="OJJ07788.1"/>
    </source>
</evidence>
<evidence type="ECO:0000256" key="3">
    <source>
        <dbReference type="ARBA" id="ARBA00022553"/>
    </source>
</evidence>
<keyword evidence="4" id="KW-0808">Transferase</keyword>
<keyword evidence="5" id="KW-0012">Acyltransferase</keyword>
<dbReference type="Gene3D" id="3.40.47.10">
    <property type="match status" value="1"/>
</dbReference>
<proteinExistence type="predicted"/>
<evidence type="ECO:0000256" key="6">
    <source>
        <dbReference type="PROSITE-ProRule" id="PRU01363"/>
    </source>
</evidence>